<dbReference type="Gene3D" id="3.40.640.10">
    <property type="entry name" value="Type I PLP-dependent aspartate aminotransferase-like (Major domain)"/>
    <property type="match status" value="1"/>
</dbReference>
<dbReference type="InterPro" id="IPR004838">
    <property type="entry name" value="NHTrfase_class1_PyrdxlP-BS"/>
</dbReference>
<comment type="caution">
    <text evidence="3">The sequence shown here is derived from an EMBL/GenBank/DDBJ whole genome shotgun (WGS) entry which is preliminary data.</text>
</comment>
<dbReference type="InterPro" id="IPR004839">
    <property type="entry name" value="Aminotransferase_I/II_large"/>
</dbReference>
<dbReference type="GO" id="GO:0030170">
    <property type="term" value="F:pyridoxal phosphate binding"/>
    <property type="evidence" value="ECO:0007669"/>
    <property type="project" value="InterPro"/>
</dbReference>
<dbReference type="PANTHER" id="PTHR43510">
    <property type="entry name" value="AMINOTRANSFERASE FUNCTION, HYPOTHETICAL (EUROFUNG)"/>
    <property type="match status" value="1"/>
</dbReference>
<organism evidence="3 4">
    <name type="scientific">Halanaerobium saccharolyticum</name>
    <dbReference type="NCBI Taxonomy" id="43595"/>
    <lineage>
        <taxon>Bacteria</taxon>
        <taxon>Bacillati</taxon>
        <taxon>Bacillota</taxon>
        <taxon>Clostridia</taxon>
        <taxon>Halanaerobiales</taxon>
        <taxon>Halanaerobiaceae</taxon>
        <taxon>Halanaerobium</taxon>
    </lineage>
</organism>
<dbReference type="NCBIfam" id="NF005593">
    <property type="entry name" value="PRK07324.1"/>
    <property type="match status" value="1"/>
</dbReference>
<sequence length="376" mass="42087">MKIAPFKVEEWMNEYEMDAEYNIAETCVESLTIEELLNFSDDPEARLEEIKKLQLTYGDIKGSAAFKKGVSSLYETVEPENILPSHGAIGANFLLLYSLIEAGDEVVSVFPTYQQLYSIPESFGAEVKRLDLKYEDGFLPDLEKLKSLVSQKTKLIAINNPNNPSGVVIKRELLEEIVEIARAADAYILADEVYRGFNLEEEIPSIADLYQKGISVGSMSKVFSLAGLRMGWIAGPEEVIELCQLHRDYTTISNSMISDYLSVIALENKEKILARNLTKVKKQLQILDDWVQSQELIEYVKPNGGTTAFLKYQLDLDSESFAKKLLAEKGVLVVPGIAFGREGFLRIGFAGSEPVLKNGLALLEEFLEENKNGKNF</sequence>
<dbReference type="PANTHER" id="PTHR43510:SF1">
    <property type="entry name" value="AMINOTRANSFERASE FUNCTION, HYPOTHETICAL (EUROFUNG)"/>
    <property type="match status" value="1"/>
</dbReference>
<dbReference type="GO" id="GO:0008483">
    <property type="term" value="F:transaminase activity"/>
    <property type="evidence" value="ECO:0007669"/>
    <property type="project" value="UniProtKB-KW"/>
</dbReference>
<dbReference type="EMBL" id="SNWX01000002">
    <property type="protein sequence ID" value="TDO94864.1"/>
    <property type="molecule type" value="Genomic_DNA"/>
</dbReference>
<dbReference type="SUPFAM" id="SSF53383">
    <property type="entry name" value="PLP-dependent transferases"/>
    <property type="match status" value="1"/>
</dbReference>
<protein>
    <recommendedName>
        <fullName evidence="1">Aminotransferase</fullName>
        <ecNumber evidence="1">2.6.1.-</ecNumber>
    </recommendedName>
</protein>
<keyword evidence="1 3" id="KW-0808">Transferase</keyword>
<proteinExistence type="inferred from homology"/>
<feature type="domain" description="Aminotransferase class I/classII large" evidence="2">
    <location>
        <begin position="54"/>
        <end position="358"/>
    </location>
</feature>
<dbReference type="OrthoDB" id="9802328at2"/>
<dbReference type="Proteomes" id="UP000295064">
    <property type="component" value="Unassembled WGS sequence"/>
</dbReference>
<gene>
    <name evidence="3" type="ORF">DFR79_102243</name>
</gene>
<comment type="similarity">
    <text evidence="1">Belongs to the class-I pyridoxal-phosphate-dependent aminotransferase family.</text>
</comment>
<dbReference type="Gene3D" id="3.90.1150.10">
    <property type="entry name" value="Aspartate Aminotransferase, domain 1"/>
    <property type="match status" value="1"/>
</dbReference>
<dbReference type="AlphaFoldDB" id="A0A4R6M164"/>
<evidence type="ECO:0000313" key="4">
    <source>
        <dbReference type="Proteomes" id="UP000295064"/>
    </source>
</evidence>
<evidence type="ECO:0000256" key="1">
    <source>
        <dbReference type="RuleBase" id="RU000481"/>
    </source>
</evidence>
<name>A0A4R6M164_9FIRM</name>
<dbReference type="EC" id="2.6.1.-" evidence="1"/>
<evidence type="ECO:0000259" key="2">
    <source>
        <dbReference type="Pfam" id="PF00155"/>
    </source>
</evidence>
<keyword evidence="1 3" id="KW-0032">Aminotransferase</keyword>
<dbReference type="PROSITE" id="PS00105">
    <property type="entry name" value="AA_TRANSFER_CLASS_1"/>
    <property type="match status" value="1"/>
</dbReference>
<dbReference type="InterPro" id="IPR015422">
    <property type="entry name" value="PyrdxlP-dep_Trfase_small"/>
</dbReference>
<dbReference type="RefSeq" id="WP_133513942.1">
    <property type="nucleotide sequence ID" value="NZ_SNWX01000002.1"/>
</dbReference>
<dbReference type="CDD" id="cd00609">
    <property type="entry name" value="AAT_like"/>
    <property type="match status" value="1"/>
</dbReference>
<dbReference type="InterPro" id="IPR015421">
    <property type="entry name" value="PyrdxlP-dep_Trfase_major"/>
</dbReference>
<dbReference type="Pfam" id="PF00155">
    <property type="entry name" value="Aminotran_1_2"/>
    <property type="match status" value="1"/>
</dbReference>
<dbReference type="InterPro" id="IPR015424">
    <property type="entry name" value="PyrdxlP-dep_Trfase"/>
</dbReference>
<accession>A0A4R6M164</accession>
<evidence type="ECO:0000313" key="3">
    <source>
        <dbReference type="EMBL" id="TDO94864.1"/>
    </source>
</evidence>
<reference evidence="3 4" key="1">
    <citation type="submission" date="2019-03" db="EMBL/GenBank/DDBJ databases">
        <title>Subsurface microbial communities from deep shales in Ohio and West Virginia, USA.</title>
        <authorList>
            <person name="Wrighton K."/>
        </authorList>
    </citation>
    <scope>NUCLEOTIDE SEQUENCE [LARGE SCALE GENOMIC DNA]</scope>
    <source>
        <strain evidence="3 4">MA284_T2</strain>
    </source>
</reference>
<comment type="cofactor">
    <cofactor evidence="1">
        <name>pyridoxal 5'-phosphate</name>
        <dbReference type="ChEBI" id="CHEBI:597326"/>
    </cofactor>
</comment>